<dbReference type="RefSeq" id="XP_007375444.1">
    <property type="nucleotide sequence ID" value="XM_007375382.1"/>
</dbReference>
<name>G3APJ7_SPAPN</name>
<accession>G3APJ7</accession>
<protein>
    <submittedName>
        <fullName evidence="2">Uncharacterized protein</fullName>
    </submittedName>
</protein>
<dbReference type="AlphaFoldDB" id="G3APJ7"/>
<gene>
    <name evidence="2" type="ORF">SPAPADRAFT_61259</name>
</gene>
<dbReference type="InParanoid" id="G3APJ7"/>
<evidence type="ECO:0000313" key="3">
    <source>
        <dbReference type="Proteomes" id="UP000000709"/>
    </source>
</evidence>
<evidence type="ECO:0000313" key="2">
    <source>
        <dbReference type="EMBL" id="EGW32168.1"/>
    </source>
</evidence>
<sequence>MIPSPTSDKLLLSEHQFYAKSSTQPPKSSICHMFNDLRSFDLSDLFEVENIFRLLIVLVISVTLYKFIRSYFRRRTISKERSKPITPV</sequence>
<keyword evidence="3" id="KW-1185">Reference proteome</keyword>
<dbReference type="HOGENOM" id="CLU_2470502_0_0_1"/>
<keyword evidence="1" id="KW-1133">Transmembrane helix</keyword>
<keyword evidence="1" id="KW-0472">Membrane</keyword>
<organism evidence="3">
    <name type="scientific">Spathaspora passalidarum (strain NRRL Y-27907 / 11-Y1)</name>
    <dbReference type="NCBI Taxonomy" id="619300"/>
    <lineage>
        <taxon>Eukaryota</taxon>
        <taxon>Fungi</taxon>
        <taxon>Dikarya</taxon>
        <taxon>Ascomycota</taxon>
        <taxon>Saccharomycotina</taxon>
        <taxon>Pichiomycetes</taxon>
        <taxon>Debaryomycetaceae</taxon>
        <taxon>Spathaspora</taxon>
    </lineage>
</organism>
<proteinExistence type="predicted"/>
<dbReference type="Proteomes" id="UP000000709">
    <property type="component" value="Unassembled WGS sequence"/>
</dbReference>
<feature type="transmembrane region" description="Helical" evidence="1">
    <location>
        <begin position="51"/>
        <end position="68"/>
    </location>
</feature>
<dbReference type="EMBL" id="GL996502">
    <property type="protein sequence ID" value="EGW32168.1"/>
    <property type="molecule type" value="Genomic_DNA"/>
</dbReference>
<dbReference type="GeneID" id="18873801"/>
<evidence type="ECO:0000256" key="1">
    <source>
        <dbReference type="SAM" id="Phobius"/>
    </source>
</evidence>
<dbReference type="KEGG" id="spaa:SPAPADRAFT_61259"/>
<reference evidence="2 3" key="1">
    <citation type="journal article" date="2011" name="Proc. Natl. Acad. Sci. U.S.A.">
        <title>Comparative genomics of xylose-fermenting fungi for enhanced biofuel production.</title>
        <authorList>
            <person name="Wohlbach D.J."/>
            <person name="Kuo A."/>
            <person name="Sato T.K."/>
            <person name="Potts K.M."/>
            <person name="Salamov A.A."/>
            <person name="LaButti K.M."/>
            <person name="Sun H."/>
            <person name="Clum A."/>
            <person name="Pangilinan J.L."/>
            <person name="Lindquist E.A."/>
            <person name="Lucas S."/>
            <person name="Lapidus A."/>
            <person name="Jin M."/>
            <person name="Gunawan C."/>
            <person name="Balan V."/>
            <person name="Dale B.E."/>
            <person name="Jeffries T.W."/>
            <person name="Zinkel R."/>
            <person name="Barry K.W."/>
            <person name="Grigoriev I.V."/>
            <person name="Gasch A.P."/>
        </authorList>
    </citation>
    <scope>NUCLEOTIDE SEQUENCE [LARGE SCALE GENOMIC DNA]</scope>
    <source>
        <strain evidence="3">NRRL Y-27907 / 11-Y1</strain>
    </source>
</reference>
<keyword evidence="1" id="KW-0812">Transmembrane</keyword>